<dbReference type="KEGG" id="bbrx:BRETT_002943"/>
<gene>
    <name evidence="2" type="ORF">BRETT_002943</name>
</gene>
<dbReference type="AlphaFoldDB" id="A0A871RG94"/>
<feature type="region of interest" description="Disordered" evidence="1">
    <location>
        <begin position="492"/>
        <end position="511"/>
    </location>
</feature>
<feature type="region of interest" description="Disordered" evidence="1">
    <location>
        <begin position="286"/>
        <end position="339"/>
    </location>
</feature>
<dbReference type="Proteomes" id="UP000663131">
    <property type="component" value="Chromosome 9"/>
</dbReference>
<feature type="compositionally biased region" description="Low complexity" evidence="1">
    <location>
        <begin position="136"/>
        <end position="167"/>
    </location>
</feature>
<dbReference type="OrthoDB" id="3998288at2759"/>
<reference evidence="2" key="1">
    <citation type="submission" date="2020-10" db="EMBL/GenBank/DDBJ databases">
        <authorList>
            <person name="Palmer J.M."/>
        </authorList>
    </citation>
    <scope>NUCLEOTIDE SEQUENCE</scope>
    <source>
        <strain evidence="2">UCD 2041</strain>
    </source>
</reference>
<feature type="compositionally biased region" description="Low complexity" evidence="1">
    <location>
        <begin position="501"/>
        <end position="511"/>
    </location>
</feature>
<feature type="compositionally biased region" description="Polar residues" evidence="1">
    <location>
        <begin position="770"/>
        <end position="786"/>
    </location>
</feature>
<dbReference type="EMBL" id="CP063137">
    <property type="protein sequence ID" value="QOU22758.1"/>
    <property type="molecule type" value="Genomic_DNA"/>
</dbReference>
<evidence type="ECO:0000313" key="3">
    <source>
        <dbReference type="Proteomes" id="UP000663131"/>
    </source>
</evidence>
<evidence type="ECO:0000313" key="2">
    <source>
        <dbReference type="EMBL" id="QOU22758.1"/>
    </source>
</evidence>
<sequence>MGFKDLFSRGPSRRRHVKEADPYIYVPPDTLGRQSGGIAAYQAASSAVSSRPYTRTNSLMDSSSAAASALRKSYYGELGYKDNIPRRTMSMTSGSMRRPLLTISNGRYSAYGNRTMSLQSSVDPYIRRRAIAGSRISSRANSLRSQSSRQSVGSTSSVNTTTTTTTTKRTIDSDGRPQTIVKKTTKLLDASGNARSIKKTTIERRGGLEIVRTTVIKPAVRALNADRYTESPLKCNQEEELAGIEEEFDEDFTKDVESPSLQSPIQFSDGTNVIPEVPEEDIYNDKISDGVKGTTQFSVGGNELTRTDMNSEPNDTSNKAKGELKSNLGSPNHDQKQHEYRKLAKPLIPSSSPIHMSPRRSILKHTSPSFESNNTNVNGVAEVHVKEPERVVVASRSPSMPDSPGDNDSFYEDAPDGHRISRKQVRIPAKYIVPDEQGKSLTSGRRQPSAEEMYAKAYKVAHGMVYKNSSSSTEHVVDRDDTLDETTRRNTMMNTGEHGSIRSGSSNSVSNGRPVSAYIPNNRGFAVYSLRELPNSKKMRKWREKEAKLFARAEKKQQKVQKTEFDGMGIRISAPASISSATSTISENKSERKHRKKEHMFFRFGKKKHESRNVDDSVNQELSASPRTFSDSKDVILNTDSGKDAAASKNGSETAFSKEKSKSDLQGSRADNIDNTTSALEKQLPQGNTTETIRSDADVPGGIEIKVNDISTKPPVLGSQPDKKIQPVDMQPAGEVRVKSTSGESEQRIESEDSEKTIAGDASSLHRVKQTSNYNKASGPVNNDQKVVNGEAASPSNTSTNARIASMKPNLKQHAAGDNMQNSRKQERREKKKKKSFGRKFMRFFDL</sequence>
<feature type="region of interest" description="Disordered" evidence="1">
    <location>
        <begin position="578"/>
        <end position="838"/>
    </location>
</feature>
<reference evidence="2" key="2">
    <citation type="journal article" name="BMC Genomics">
        <title>New genome assemblies reveal patterns of domestication and adaptation across Brettanomyces (Dekkera) species.</title>
        <authorList>
            <person name="Roach M.J."/>
            <person name="Borneman A.R."/>
        </authorList>
    </citation>
    <scope>NUCLEOTIDE SEQUENCE</scope>
    <source>
        <strain evidence="2">UCD 2041</strain>
    </source>
</reference>
<proteinExistence type="predicted"/>
<organism evidence="2 3">
    <name type="scientific">Dekkera bruxellensis</name>
    <name type="common">Brettanomyces custersii</name>
    <dbReference type="NCBI Taxonomy" id="5007"/>
    <lineage>
        <taxon>Eukaryota</taxon>
        <taxon>Fungi</taxon>
        <taxon>Dikarya</taxon>
        <taxon>Ascomycota</taxon>
        <taxon>Saccharomycotina</taxon>
        <taxon>Pichiomycetes</taxon>
        <taxon>Pichiales</taxon>
        <taxon>Pichiaceae</taxon>
        <taxon>Brettanomyces</taxon>
    </lineage>
</organism>
<feature type="compositionally biased region" description="Basic and acidic residues" evidence="1">
    <location>
        <begin position="745"/>
        <end position="758"/>
    </location>
</feature>
<accession>A0A871RG94</accession>
<feature type="compositionally biased region" description="Polar residues" evidence="1">
    <location>
        <begin position="673"/>
        <end position="692"/>
    </location>
</feature>
<protein>
    <submittedName>
        <fullName evidence="2">Uncharacterized protein</fullName>
    </submittedName>
</protein>
<feature type="compositionally biased region" description="Polar residues" evidence="1">
    <location>
        <begin position="616"/>
        <end position="629"/>
    </location>
</feature>
<dbReference type="RefSeq" id="XP_041139251.1">
    <property type="nucleotide sequence ID" value="XM_041281460.1"/>
</dbReference>
<dbReference type="GeneID" id="64574867"/>
<feature type="compositionally biased region" description="Polar residues" evidence="1">
    <location>
        <begin position="794"/>
        <end position="803"/>
    </location>
</feature>
<feature type="compositionally biased region" description="Polar residues" evidence="1">
    <location>
        <begin position="307"/>
        <end position="317"/>
    </location>
</feature>
<evidence type="ECO:0000256" key="1">
    <source>
        <dbReference type="SAM" id="MobiDB-lite"/>
    </source>
</evidence>
<feature type="compositionally biased region" description="Basic residues" evidence="1">
    <location>
        <begin position="591"/>
        <end position="610"/>
    </location>
</feature>
<name>A0A871RG94_DEKBR</name>
<feature type="region of interest" description="Disordered" evidence="1">
    <location>
        <begin position="136"/>
        <end position="177"/>
    </location>
</feature>